<sequence>SNMAAGQVAIMLGARGPNGCTVTACASGSNSIGEALQLIRLGKADVMIAGGTEASITPVAVGGFCAMKALSTANEDPSRACRPFDIKRDGFVMGEGAAILVLEEMEHALRRGARIYAELAGYGASADAVHMVQPDIEGRGAALAFSMALADAGIKPEEVDYINAHGTGTELNDQVETRAIKSVFAEHSYQMLVSSTKPYTGHMLGAAGAIELIASVLSLVNNSVPPTLNLEEPDPLCDLDYVPGKARQKELKVVLSDSLGFGGHNAALVIRKI</sequence>
<dbReference type="NCBIfam" id="NF005589">
    <property type="entry name" value="PRK07314.1"/>
    <property type="match status" value="1"/>
</dbReference>
<proteinExistence type="inferred from homology"/>
<reference evidence="4 5" key="1">
    <citation type="journal article" date="2018" name="Nat. Biotechnol.">
        <title>A standardized bacterial taxonomy based on genome phylogeny substantially revises the tree of life.</title>
        <authorList>
            <person name="Parks D.H."/>
            <person name="Chuvochina M."/>
            <person name="Waite D.W."/>
            <person name="Rinke C."/>
            <person name="Skarshewski A."/>
            <person name="Chaumeil P.A."/>
            <person name="Hugenholtz P."/>
        </authorList>
    </citation>
    <scope>NUCLEOTIDE SEQUENCE [LARGE SCALE GENOMIC DNA]</scope>
    <source>
        <strain evidence="4">UBA10948</strain>
    </source>
</reference>
<dbReference type="PROSITE" id="PS00606">
    <property type="entry name" value="KS3_1"/>
    <property type="match status" value="1"/>
</dbReference>
<dbReference type="CDD" id="cd00834">
    <property type="entry name" value="KAS_I_II"/>
    <property type="match status" value="1"/>
</dbReference>
<dbReference type="InterPro" id="IPR000794">
    <property type="entry name" value="Beta-ketoacyl_synthase"/>
</dbReference>
<dbReference type="Pfam" id="PF02801">
    <property type="entry name" value="Ketoacyl-synt_C"/>
    <property type="match status" value="1"/>
</dbReference>
<dbReference type="GO" id="GO:0006633">
    <property type="term" value="P:fatty acid biosynthetic process"/>
    <property type="evidence" value="ECO:0007669"/>
    <property type="project" value="InterPro"/>
</dbReference>
<dbReference type="Pfam" id="PF00109">
    <property type="entry name" value="ketoacyl-synt"/>
    <property type="match status" value="1"/>
</dbReference>
<dbReference type="PANTHER" id="PTHR11712:SF336">
    <property type="entry name" value="3-OXOACYL-[ACYL-CARRIER-PROTEIN] SYNTHASE, MITOCHONDRIAL"/>
    <property type="match status" value="1"/>
</dbReference>
<dbReference type="InterPro" id="IPR014031">
    <property type="entry name" value="Ketoacyl_synth_C"/>
</dbReference>
<name>A0A354Z153_9FIRM</name>
<dbReference type="GO" id="GO:0005829">
    <property type="term" value="C:cytosol"/>
    <property type="evidence" value="ECO:0007669"/>
    <property type="project" value="TreeGrafter"/>
</dbReference>
<evidence type="ECO:0000313" key="5">
    <source>
        <dbReference type="Proteomes" id="UP000263273"/>
    </source>
</evidence>
<evidence type="ECO:0000256" key="1">
    <source>
        <dbReference type="ARBA" id="ARBA00008467"/>
    </source>
</evidence>
<dbReference type="Proteomes" id="UP000263273">
    <property type="component" value="Unassembled WGS sequence"/>
</dbReference>
<dbReference type="STRING" id="378794.GCA_001570625_02791"/>
<dbReference type="InterPro" id="IPR014030">
    <property type="entry name" value="Ketoacyl_synth_N"/>
</dbReference>
<dbReference type="GO" id="GO:0004315">
    <property type="term" value="F:3-oxoacyl-[acyl-carrier-protein] synthase activity"/>
    <property type="evidence" value="ECO:0007669"/>
    <property type="project" value="InterPro"/>
</dbReference>
<dbReference type="Gene3D" id="3.40.47.10">
    <property type="match status" value="1"/>
</dbReference>
<evidence type="ECO:0000256" key="2">
    <source>
        <dbReference type="ARBA" id="ARBA00022679"/>
    </source>
</evidence>
<evidence type="ECO:0000259" key="3">
    <source>
        <dbReference type="PROSITE" id="PS52004"/>
    </source>
</evidence>
<dbReference type="AlphaFoldDB" id="A0A354Z153"/>
<organism evidence="4 5">
    <name type="scientific">Syntrophomonas wolfei</name>
    <dbReference type="NCBI Taxonomy" id="863"/>
    <lineage>
        <taxon>Bacteria</taxon>
        <taxon>Bacillati</taxon>
        <taxon>Bacillota</taxon>
        <taxon>Clostridia</taxon>
        <taxon>Eubacteriales</taxon>
        <taxon>Syntrophomonadaceae</taxon>
        <taxon>Syntrophomonas</taxon>
    </lineage>
</organism>
<protein>
    <submittedName>
        <fullName evidence="4">Beta-ketoacyl-[acyl-carrier-protein] synthase II</fullName>
    </submittedName>
</protein>
<dbReference type="InterPro" id="IPR016039">
    <property type="entry name" value="Thiolase-like"/>
</dbReference>
<dbReference type="EMBL" id="DNZF01000210">
    <property type="protein sequence ID" value="HBK54192.1"/>
    <property type="molecule type" value="Genomic_DNA"/>
</dbReference>
<feature type="domain" description="Ketosynthase family 3 (KS3)" evidence="3">
    <location>
        <begin position="1"/>
        <end position="272"/>
    </location>
</feature>
<dbReference type="InterPro" id="IPR020841">
    <property type="entry name" value="PKS_Beta-ketoAc_synthase_dom"/>
</dbReference>
<dbReference type="PROSITE" id="PS52004">
    <property type="entry name" value="KS3_2"/>
    <property type="match status" value="1"/>
</dbReference>
<gene>
    <name evidence="4" type="ORF">DDZ44_09680</name>
</gene>
<feature type="non-terminal residue" evidence="4">
    <location>
        <position position="1"/>
    </location>
</feature>
<keyword evidence="2" id="KW-0808">Transferase</keyword>
<dbReference type="PANTHER" id="PTHR11712">
    <property type="entry name" value="POLYKETIDE SYNTHASE-RELATED"/>
    <property type="match status" value="1"/>
</dbReference>
<accession>A0A354Z153</accession>
<dbReference type="InterPro" id="IPR018201">
    <property type="entry name" value="Ketoacyl_synth_AS"/>
</dbReference>
<comment type="similarity">
    <text evidence="1">Belongs to the thiolase-like superfamily. Beta-ketoacyl-ACP synthases family.</text>
</comment>
<comment type="caution">
    <text evidence="4">The sequence shown here is derived from an EMBL/GenBank/DDBJ whole genome shotgun (WGS) entry which is preliminary data.</text>
</comment>
<dbReference type="SMART" id="SM00825">
    <property type="entry name" value="PKS_KS"/>
    <property type="match status" value="1"/>
</dbReference>
<dbReference type="SUPFAM" id="SSF53901">
    <property type="entry name" value="Thiolase-like"/>
    <property type="match status" value="2"/>
</dbReference>
<dbReference type="FunFam" id="3.40.47.10:FF:000029">
    <property type="entry name" value="3-oxoacyl-[acyl-carrier-protein] synthase 1"/>
    <property type="match status" value="1"/>
</dbReference>
<evidence type="ECO:0000313" key="4">
    <source>
        <dbReference type="EMBL" id="HBK54192.1"/>
    </source>
</evidence>